<dbReference type="EMBL" id="BAAAVS010000021">
    <property type="protein sequence ID" value="GAA3034393.1"/>
    <property type="molecule type" value="Genomic_DNA"/>
</dbReference>
<evidence type="ECO:0000313" key="6">
    <source>
        <dbReference type="Proteomes" id="UP001501035"/>
    </source>
</evidence>
<reference evidence="6" key="1">
    <citation type="journal article" date="2019" name="Int. J. Syst. Evol. Microbiol.">
        <title>The Global Catalogue of Microorganisms (GCM) 10K type strain sequencing project: providing services to taxonomists for standard genome sequencing and annotation.</title>
        <authorList>
            <consortium name="The Broad Institute Genomics Platform"/>
            <consortium name="The Broad Institute Genome Sequencing Center for Infectious Disease"/>
            <person name="Wu L."/>
            <person name="Ma J."/>
        </authorList>
    </citation>
    <scope>NUCLEOTIDE SEQUENCE [LARGE SCALE GENOMIC DNA]</scope>
    <source>
        <strain evidence="6">JCM 14234</strain>
    </source>
</reference>
<evidence type="ECO:0000256" key="4">
    <source>
        <dbReference type="SAM" id="Phobius"/>
    </source>
</evidence>
<feature type="transmembrane region" description="Helical" evidence="4">
    <location>
        <begin position="111"/>
        <end position="131"/>
    </location>
</feature>
<evidence type="ECO:0000313" key="5">
    <source>
        <dbReference type="EMBL" id="GAA3034393.1"/>
    </source>
</evidence>
<feature type="compositionally biased region" description="Basic and acidic residues" evidence="3">
    <location>
        <begin position="64"/>
        <end position="73"/>
    </location>
</feature>
<evidence type="ECO:0000256" key="2">
    <source>
        <dbReference type="ARBA" id="ARBA00023136"/>
    </source>
</evidence>
<comment type="caution">
    <text evidence="5">The sequence shown here is derived from an EMBL/GenBank/DDBJ whole genome shotgun (WGS) entry which is preliminary data.</text>
</comment>
<sequence length="274" mass="29287">MNLASFYHIYVILREVVGRRLPWGAMKRTTGATPSADNADEPLVGDVDGDDHESPLAGKSFLDANRKNRERAKTQAAQEAQRKAGRTPGKVATAPRSIAGPLTRRWGAGRVIAVLIALCAVLAASTAGLAVRDAMSSRAAAQSDPQSGHGQDAMTTARKYVASVMTYNVNDYADLDRRIRDVSTTDFAERFIESSAAARKGNAAADASSKATAPNAGIISLTADRAQVLVTLDQTITAPEIAAELPDGHLYQSRVQVTMVRDGDRWLLDDLQVV</sequence>
<dbReference type="PANTHER" id="PTHR37042">
    <property type="entry name" value="OUTER MEMBRANE PROTEIN RV1973"/>
    <property type="match status" value="1"/>
</dbReference>
<dbReference type="Proteomes" id="UP001501035">
    <property type="component" value="Unassembled WGS sequence"/>
</dbReference>
<protein>
    <recommendedName>
        <fullName evidence="7">Mce-associated membrane protein</fullName>
    </recommendedName>
</protein>
<organism evidence="5 6">
    <name type="scientific">Gordonia defluvii</name>
    <dbReference type="NCBI Taxonomy" id="283718"/>
    <lineage>
        <taxon>Bacteria</taxon>
        <taxon>Bacillati</taxon>
        <taxon>Actinomycetota</taxon>
        <taxon>Actinomycetes</taxon>
        <taxon>Mycobacteriales</taxon>
        <taxon>Gordoniaceae</taxon>
        <taxon>Gordonia</taxon>
    </lineage>
</organism>
<evidence type="ECO:0008006" key="7">
    <source>
        <dbReference type="Google" id="ProtNLM"/>
    </source>
</evidence>
<keyword evidence="6" id="KW-1185">Reference proteome</keyword>
<evidence type="ECO:0000256" key="3">
    <source>
        <dbReference type="SAM" id="MobiDB-lite"/>
    </source>
</evidence>
<keyword evidence="4" id="KW-0812">Transmembrane</keyword>
<name>A0ABP6L708_9ACTN</name>
<keyword evidence="4" id="KW-1133">Transmembrane helix</keyword>
<comment type="subcellular location">
    <subcellularLocation>
        <location evidence="1">Membrane</location>
    </subcellularLocation>
</comment>
<accession>A0ABP6L708</accession>
<proteinExistence type="predicted"/>
<evidence type="ECO:0000256" key="1">
    <source>
        <dbReference type="ARBA" id="ARBA00004370"/>
    </source>
</evidence>
<feature type="region of interest" description="Disordered" evidence="3">
    <location>
        <begin position="28"/>
        <end position="94"/>
    </location>
</feature>
<gene>
    <name evidence="5" type="ORF">GCM10010528_14070</name>
</gene>
<dbReference type="PANTHER" id="PTHR37042:SF4">
    <property type="entry name" value="OUTER MEMBRANE PROTEIN RV1973"/>
    <property type="match status" value="1"/>
</dbReference>
<keyword evidence="2 4" id="KW-0472">Membrane</keyword>